<reference evidence="1 2" key="1">
    <citation type="journal article" date="2011" name="J. Bacteriol.">
        <title>Complete genome sequence of Yersinia enterocolitica subsp. palearctica serogroup O:3.</title>
        <authorList>
            <person name="Batzilla J."/>
            <person name="Hoper D."/>
            <person name="Antonenka U."/>
            <person name="Heesemann J."/>
            <person name="Rakin A."/>
        </authorList>
    </citation>
    <scope>NUCLEOTIDE SEQUENCE [LARGE SCALE GENOMIC DNA]</scope>
    <source>
        <strain evidence="2">DSM 13030 / CIP 106945 / Y11</strain>
    </source>
</reference>
<organism evidence="1 2">
    <name type="scientific">Yersinia enterocolitica subsp. palearctica serotype O:3 (strain DSM 13030 / CIP 106945 / Y11)</name>
    <dbReference type="NCBI Taxonomy" id="930944"/>
    <lineage>
        <taxon>Bacteria</taxon>
        <taxon>Pseudomonadati</taxon>
        <taxon>Pseudomonadota</taxon>
        <taxon>Gammaproteobacteria</taxon>
        <taxon>Enterobacterales</taxon>
        <taxon>Yersiniaceae</taxon>
        <taxon>Yersinia</taxon>
    </lineage>
</organism>
<evidence type="ECO:0000313" key="2">
    <source>
        <dbReference type="Proteomes" id="UP000008084"/>
    </source>
</evidence>
<protein>
    <submittedName>
        <fullName evidence="1">Uncharacterized protein</fullName>
    </submittedName>
</protein>
<dbReference type="PATRIC" id="fig|930944.6.peg.1738"/>
<accession>A0A0H3NPU4</accession>
<dbReference type="HOGENOM" id="CLU_3350632_0_0_6"/>
<dbReference type="KEGG" id="yey:Y11_17491"/>
<evidence type="ECO:0000313" key="1">
    <source>
        <dbReference type="EMBL" id="CBY26432.1"/>
    </source>
</evidence>
<proteinExistence type="predicted"/>
<sequence length="41" mass="4794">MDYPLLLILWSNCNANRAGHGDPFLSFRVQYEKIVPEMQLI</sequence>
<dbReference type="AlphaFoldDB" id="A0A0H3NPU4"/>
<name>A0A0H3NPU4_YERE1</name>
<dbReference type="Proteomes" id="UP000008084">
    <property type="component" value="Chromosome"/>
</dbReference>
<gene>
    <name evidence="1" type="ordered locus">Y11_17491</name>
</gene>
<dbReference type="EMBL" id="FR729477">
    <property type="protein sequence ID" value="CBY26432.1"/>
    <property type="molecule type" value="Genomic_DNA"/>
</dbReference>